<feature type="transmembrane region" description="Helical" evidence="1">
    <location>
        <begin position="29"/>
        <end position="51"/>
    </location>
</feature>
<accession>D6LG73</accession>
<gene>
    <name evidence="2" type="ORF">HMPREF0400_00722</name>
</gene>
<keyword evidence="1" id="KW-0812">Transmembrane</keyword>
<name>D6LG73_9FUSO</name>
<keyword evidence="1" id="KW-1133">Transmembrane helix</keyword>
<dbReference type="RefSeq" id="WP_008820707.1">
    <property type="nucleotide sequence ID" value="NZ_GG770381.1"/>
</dbReference>
<evidence type="ECO:0000256" key="1">
    <source>
        <dbReference type="SAM" id="Phobius"/>
    </source>
</evidence>
<proteinExistence type="predicted"/>
<organism evidence="2 3">
    <name type="scientific">Fusobacterium periodonticum 1_1_41FAA</name>
    <dbReference type="NCBI Taxonomy" id="469621"/>
    <lineage>
        <taxon>Bacteria</taxon>
        <taxon>Fusobacteriati</taxon>
        <taxon>Fusobacteriota</taxon>
        <taxon>Fusobacteriia</taxon>
        <taxon>Fusobacteriales</taxon>
        <taxon>Fusobacteriaceae</taxon>
        <taxon>Fusobacterium</taxon>
    </lineage>
</organism>
<reference evidence="2 3" key="1">
    <citation type="submission" date="2010-03" db="EMBL/GenBank/DDBJ databases">
        <title>The Genome Sequence of Fusobacterium sp. 1_1_41FAA.</title>
        <authorList>
            <consortium name="The Broad Institute Genome Sequencing Platform"/>
            <person name="Ward D."/>
            <person name="Earl A."/>
            <person name="Feldgarden M."/>
            <person name="Gevers D."/>
            <person name="Young S.K."/>
            <person name="Zeng Q."/>
            <person name="Koehrsen M."/>
            <person name="Alvarado L."/>
            <person name="Berlin A."/>
            <person name="Borenstein D."/>
            <person name="Chapman S."/>
            <person name="Chen Z."/>
            <person name="Engels R."/>
            <person name="Freedman E."/>
            <person name="Gellesch M."/>
            <person name="Goldberg J."/>
            <person name="Griggs A."/>
            <person name="Gujja S."/>
            <person name="Heilman E."/>
            <person name="Heiman D."/>
            <person name="Hepburn T."/>
            <person name="Howarth C."/>
            <person name="Jen D."/>
            <person name="Larson L."/>
            <person name="Mehta T."/>
            <person name="Park D."/>
            <person name="Pearson M."/>
            <person name="Richards J."/>
            <person name="Roberts A."/>
            <person name="Saif S."/>
            <person name="Shea T."/>
            <person name="Shenoy N."/>
            <person name="Sisk P."/>
            <person name="Stolte C."/>
            <person name="Sykes S."/>
            <person name="Walk T."/>
            <person name="White J."/>
            <person name="Yandava C."/>
            <person name="Strauss J.C."/>
            <person name="Ambrose C.E."/>
            <person name="Allen-Vercoe E."/>
            <person name="Haas B."/>
            <person name="Henn M.R."/>
            <person name="Nusbaum C."/>
            <person name="Birren B."/>
        </authorList>
    </citation>
    <scope>NUCLEOTIDE SEQUENCE [LARGE SCALE GENOMIC DNA]</scope>
    <source>
        <strain evidence="2 3">1_1_41FAA</strain>
    </source>
</reference>
<evidence type="ECO:0000313" key="2">
    <source>
        <dbReference type="EMBL" id="EFG29158.2"/>
    </source>
</evidence>
<sequence>MTDIKEYYFVLIFSIFIFVKKSKYENATIKPAIIFTFLYLILGILKFEILFKMLRKFF</sequence>
<evidence type="ECO:0000313" key="3">
    <source>
        <dbReference type="Proteomes" id="UP000003964"/>
    </source>
</evidence>
<dbReference type="EMBL" id="GG770381">
    <property type="protein sequence ID" value="EFG29158.2"/>
    <property type="molecule type" value="Genomic_DNA"/>
</dbReference>
<keyword evidence="1" id="KW-0472">Membrane</keyword>
<dbReference type="Proteomes" id="UP000003964">
    <property type="component" value="Unassembled WGS sequence"/>
</dbReference>
<dbReference type="AlphaFoldDB" id="D6LG73"/>
<protein>
    <submittedName>
        <fullName evidence="2">Uncharacterized protein</fullName>
    </submittedName>
</protein>